<dbReference type="OrthoDB" id="2437854at2759"/>
<organism evidence="1 2">
    <name type="scientific">Rhizophagus clarus</name>
    <dbReference type="NCBI Taxonomy" id="94130"/>
    <lineage>
        <taxon>Eukaryota</taxon>
        <taxon>Fungi</taxon>
        <taxon>Fungi incertae sedis</taxon>
        <taxon>Mucoromycota</taxon>
        <taxon>Glomeromycotina</taxon>
        <taxon>Glomeromycetes</taxon>
        <taxon>Glomerales</taxon>
        <taxon>Glomeraceae</taxon>
        <taxon>Rhizophagus</taxon>
    </lineage>
</organism>
<comment type="caution">
    <text evidence="1">The sequence shown here is derived from an EMBL/GenBank/DDBJ whole genome shotgun (WGS) entry which is preliminary data.</text>
</comment>
<protein>
    <submittedName>
        <fullName evidence="1">Uncharacterized protein</fullName>
    </submittedName>
</protein>
<evidence type="ECO:0000313" key="1">
    <source>
        <dbReference type="EMBL" id="GES74250.1"/>
    </source>
</evidence>
<proteinExistence type="predicted"/>
<dbReference type="EMBL" id="BLAL01000011">
    <property type="protein sequence ID" value="GES74250.1"/>
    <property type="molecule type" value="Genomic_DNA"/>
</dbReference>
<evidence type="ECO:0000313" key="2">
    <source>
        <dbReference type="Proteomes" id="UP000615446"/>
    </source>
</evidence>
<gene>
    <name evidence="1" type="ORF">RCL2_000174300</name>
</gene>
<accession>A0A8H3KUJ4</accession>
<dbReference type="Proteomes" id="UP000615446">
    <property type="component" value="Unassembled WGS sequence"/>
</dbReference>
<name>A0A8H3KUJ4_9GLOM</name>
<reference evidence="1" key="1">
    <citation type="submission" date="2019-10" db="EMBL/GenBank/DDBJ databases">
        <title>Conservation and host-specific expression of non-tandemly repeated heterogenous ribosome RNA gene in arbuscular mycorrhizal fungi.</title>
        <authorList>
            <person name="Maeda T."/>
            <person name="Kobayashi Y."/>
            <person name="Nakagawa T."/>
            <person name="Ezawa T."/>
            <person name="Yamaguchi K."/>
            <person name="Bino T."/>
            <person name="Nishimoto Y."/>
            <person name="Shigenobu S."/>
            <person name="Kawaguchi M."/>
        </authorList>
    </citation>
    <scope>NUCLEOTIDE SEQUENCE</scope>
    <source>
        <strain evidence="1">HR1</strain>
    </source>
</reference>
<dbReference type="AlphaFoldDB" id="A0A8H3KUJ4"/>
<sequence length="98" mass="11393">MNEFSKAIGCASNKVSQMQAGDFLDFEQNFNKEIDINKYQAQVNLVNQNTLISNSIKDNLNFNLLIKEHERHDIYNSRSILWHFKTSNSQIITNQNTI</sequence>